<name>A0A0F8XVR6_9ZZZZ</name>
<gene>
    <name evidence="1" type="ORF">LCGC14_2896200</name>
</gene>
<comment type="caution">
    <text evidence="1">The sequence shown here is derived from an EMBL/GenBank/DDBJ whole genome shotgun (WGS) entry which is preliminary data.</text>
</comment>
<sequence>MSIRTGTAFQFLNDQCVDGNHDVRNDVLFFAMYSTLADIDPVTVDDQASITGELVGSGYTAGGVQLTQTIIYTPGEPERPSIDFDDLVFGPGATWGITNEAAQGAVIYNTTAGPQQNKVMWVINFGSPIAVNNGEFFVRWPDPTDPTLAVIRTSG</sequence>
<accession>A0A0F8XVR6</accession>
<proteinExistence type="predicted"/>
<reference evidence="1" key="1">
    <citation type="journal article" date="2015" name="Nature">
        <title>Complex archaea that bridge the gap between prokaryotes and eukaryotes.</title>
        <authorList>
            <person name="Spang A."/>
            <person name="Saw J.H."/>
            <person name="Jorgensen S.L."/>
            <person name="Zaremba-Niedzwiedzka K."/>
            <person name="Martijn J."/>
            <person name="Lind A.E."/>
            <person name="van Eijk R."/>
            <person name="Schleper C."/>
            <person name="Guy L."/>
            <person name="Ettema T.J."/>
        </authorList>
    </citation>
    <scope>NUCLEOTIDE SEQUENCE</scope>
</reference>
<evidence type="ECO:0000313" key="1">
    <source>
        <dbReference type="EMBL" id="KKK73202.1"/>
    </source>
</evidence>
<protein>
    <submittedName>
        <fullName evidence="1">Uncharacterized protein</fullName>
    </submittedName>
</protein>
<dbReference type="AlphaFoldDB" id="A0A0F8XVR6"/>
<organism evidence="1">
    <name type="scientific">marine sediment metagenome</name>
    <dbReference type="NCBI Taxonomy" id="412755"/>
    <lineage>
        <taxon>unclassified sequences</taxon>
        <taxon>metagenomes</taxon>
        <taxon>ecological metagenomes</taxon>
    </lineage>
</organism>
<dbReference type="EMBL" id="LAZR01056893">
    <property type="protein sequence ID" value="KKK73202.1"/>
    <property type="molecule type" value="Genomic_DNA"/>
</dbReference>